<dbReference type="GeneID" id="61056041"/>
<dbReference type="Proteomes" id="UP000245631">
    <property type="component" value="Unassembled WGS sequence"/>
</dbReference>
<sequence length="359" mass="39762">MADYFEIDFLGVETKKSGDAIALRYEKDGATYIHVVDGGYVDTGKSLRDHIVAHYGNPTFIHHVVATHNDGDHARGLVEILEHFDVGVLWMNRPWIYAAEIIDRFETYNDVDRLRSKLRSAYANLAALEEIAERKGIEIREAFQGAAIGAFRVMAPTRNRFLDLVVTSDKTPEGKTETSAFDGFLTTLVEKGKSAVAYIRAAWGAEAFPAEDTSNENEMSVVQYANLCGKKILLTADTGRDGLAEVIAYAPSAGLQLPGVDRFQVPHHGGRRNLTTELLNLMLGEPVDSKPQQGHFTAVISSAKEDEDHPRKVVMRAMIHRGANLHMTEGVSFRTAWNAPSREGWSPATPAAYPEEYEE</sequence>
<feature type="compositionally biased region" description="Low complexity" evidence="1">
    <location>
        <begin position="350"/>
        <end position="359"/>
    </location>
</feature>
<comment type="caution">
    <text evidence="2">The sequence shown here is derived from an EMBL/GenBank/DDBJ whole genome shotgun (WGS) entry which is preliminary data.</text>
</comment>
<dbReference type="Gene3D" id="3.60.15.10">
    <property type="entry name" value="Ribonuclease Z/Hydroxyacylglutathione hydrolase-like"/>
    <property type="match status" value="1"/>
</dbReference>
<name>A0A8E2W616_RHILI</name>
<protein>
    <recommendedName>
        <fullName evidence="4">Competence protein ComEC</fullName>
    </recommendedName>
</protein>
<gene>
    <name evidence="2" type="ORF">C8D77_12111</name>
</gene>
<dbReference type="AlphaFoldDB" id="A0A8E2W616"/>
<evidence type="ECO:0000313" key="2">
    <source>
        <dbReference type="EMBL" id="PWJ86832.1"/>
    </source>
</evidence>
<dbReference type="InterPro" id="IPR052159">
    <property type="entry name" value="Competence_DNA_uptake"/>
</dbReference>
<dbReference type="RefSeq" id="WP_109671984.1">
    <property type="nucleotide sequence ID" value="NZ_QGGH01000021.1"/>
</dbReference>
<dbReference type="SUPFAM" id="SSF56281">
    <property type="entry name" value="Metallo-hydrolase/oxidoreductase"/>
    <property type="match status" value="1"/>
</dbReference>
<dbReference type="EMBL" id="QGGH01000021">
    <property type="protein sequence ID" value="PWJ86832.1"/>
    <property type="molecule type" value="Genomic_DNA"/>
</dbReference>
<organism evidence="2 3">
    <name type="scientific">Rhizobium loti</name>
    <name type="common">Mesorhizobium loti</name>
    <dbReference type="NCBI Taxonomy" id="381"/>
    <lineage>
        <taxon>Bacteria</taxon>
        <taxon>Pseudomonadati</taxon>
        <taxon>Pseudomonadota</taxon>
        <taxon>Alphaproteobacteria</taxon>
        <taxon>Hyphomicrobiales</taxon>
        <taxon>Phyllobacteriaceae</taxon>
        <taxon>Mesorhizobium</taxon>
    </lineage>
</organism>
<dbReference type="PANTHER" id="PTHR30619:SF1">
    <property type="entry name" value="RECOMBINATION PROTEIN 2"/>
    <property type="match status" value="1"/>
</dbReference>
<dbReference type="PANTHER" id="PTHR30619">
    <property type="entry name" value="DNA INTERNALIZATION/COMPETENCE PROTEIN COMEC/REC2"/>
    <property type="match status" value="1"/>
</dbReference>
<proteinExistence type="predicted"/>
<feature type="region of interest" description="Disordered" evidence="1">
    <location>
        <begin position="339"/>
        <end position="359"/>
    </location>
</feature>
<evidence type="ECO:0000256" key="1">
    <source>
        <dbReference type="SAM" id="MobiDB-lite"/>
    </source>
</evidence>
<accession>A0A8E2W616</accession>
<evidence type="ECO:0008006" key="4">
    <source>
        <dbReference type="Google" id="ProtNLM"/>
    </source>
</evidence>
<reference evidence="2 3" key="1">
    <citation type="submission" date="2018-05" db="EMBL/GenBank/DDBJ databases">
        <title>Genomic Encyclopedia of Type Strains, Phase IV (KMG-IV): sequencing the most valuable type-strain genomes for metagenomic binning, comparative biology and taxonomic classification.</title>
        <authorList>
            <person name="Goeker M."/>
        </authorList>
    </citation>
    <scope>NUCLEOTIDE SEQUENCE [LARGE SCALE GENOMIC DNA]</scope>
    <source>
        <strain evidence="2 3">DSM 2626</strain>
    </source>
</reference>
<dbReference type="InterPro" id="IPR036866">
    <property type="entry name" value="RibonucZ/Hydroxyglut_hydro"/>
</dbReference>
<evidence type="ECO:0000313" key="3">
    <source>
        <dbReference type="Proteomes" id="UP000245631"/>
    </source>
</evidence>